<keyword evidence="2" id="KW-1185">Reference proteome</keyword>
<organism evidence="1 2">
    <name type="scientific">Magnusiomyces paraingens</name>
    <dbReference type="NCBI Taxonomy" id="2606893"/>
    <lineage>
        <taxon>Eukaryota</taxon>
        <taxon>Fungi</taxon>
        <taxon>Dikarya</taxon>
        <taxon>Ascomycota</taxon>
        <taxon>Saccharomycotina</taxon>
        <taxon>Dipodascomycetes</taxon>
        <taxon>Dipodascales</taxon>
        <taxon>Dipodascaceae</taxon>
        <taxon>Magnusiomyces</taxon>
    </lineage>
</organism>
<dbReference type="AlphaFoldDB" id="A0A5E8BT85"/>
<protein>
    <submittedName>
        <fullName evidence="1">Uncharacterized protein</fullName>
    </submittedName>
</protein>
<dbReference type="InterPro" id="IPR023214">
    <property type="entry name" value="HAD_sf"/>
</dbReference>
<name>A0A5E8BT85_9ASCO</name>
<dbReference type="RefSeq" id="XP_031854598.1">
    <property type="nucleotide sequence ID" value="XM_031998707.1"/>
</dbReference>
<proteinExistence type="predicted"/>
<gene>
    <name evidence="1" type="ORF">SAPINGB_P003992</name>
</gene>
<sequence>MSDVTIDLSKVSHIVVDWDETITKIATIHLLAAAAYQIKPELEPKWKALMENNVAEVSKFASLFKPTTLALSSTPELDAEIEFLEGLKPLEYGLTKKIEDSQIFKGLNPAVFLDLIPQIEFIDGWWDFAKMVESADDPPGIVILSQGLSSEFVRAVIDANYPENKIIIYGNDIDWDTGKIFPEGYQVDAKFEESLTDPAVVHGYVRNITDKERIVSKLKKEALKVGKDLWYFGDSPVDTLSLLVSSRGVVVNNKETFDNLTDELKVPDLGYIANWNEIKFEST</sequence>
<dbReference type="SUPFAM" id="SSF56784">
    <property type="entry name" value="HAD-like"/>
    <property type="match status" value="1"/>
</dbReference>
<reference evidence="1 2" key="1">
    <citation type="submission" date="2019-09" db="EMBL/GenBank/DDBJ databases">
        <authorList>
            <person name="Brejova B."/>
        </authorList>
    </citation>
    <scope>NUCLEOTIDE SEQUENCE [LARGE SCALE GENOMIC DNA]</scope>
</reference>
<dbReference type="InterPro" id="IPR050849">
    <property type="entry name" value="HAD-like_hydrolase_phosphatase"/>
</dbReference>
<evidence type="ECO:0000313" key="1">
    <source>
        <dbReference type="EMBL" id="VVT54271.1"/>
    </source>
</evidence>
<dbReference type="EMBL" id="CABVLU010000003">
    <property type="protein sequence ID" value="VVT54271.1"/>
    <property type="molecule type" value="Genomic_DNA"/>
</dbReference>
<dbReference type="OrthoDB" id="10255128at2759"/>
<dbReference type="PANTHER" id="PTHR28181">
    <property type="entry name" value="UPF0655 PROTEIN YCR015C"/>
    <property type="match status" value="1"/>
</dbReference>
<dbReference type="PANTHER" id="PTHR28181:SF1">
    <property type="entry name" value="COLD TOLERANCE PROTEIN 1"/>
    <property type="match status" value="1"/>
</dbReference>
<dbReference type="InterPro" id="IPR036412">
    <property type="entry name" value="HAD-like_sf"/>
</dbReference>
<dbReference type="Gene3D" id="3.40.50.1000">
    <property type="entry name" value="HAD superfamily/HAD-like"/>
    <property type="match status" value="1"/>
</dbReference>
<evidence type="ECO:0000313" key="2">
    <source>
        <dbReference type="Proteomes" id="UP000398389"/>
    </source>
</evidence>
<accession>A0A5E8BT85</accession>
<dbReference type="Proteomes" id="UP000398389">
    <property type="component" value="Unassembled WGS sequence"/>
</dbReference>
<dbReference type="GeneID" id="43582807"/>